<evidence type="ECO:0000313" key="2">
    <source>
        <dbReference type="Proteomes" id="UP000663891"/>
    </source>
</evidence>
<reference evidence="1" key="1">
    <citation type="submission" date="2021-02" db="EMBL/GenBank/DDBJ databases">
        <authorList>
            <person name="Nowell W R."/>
        </authorList>
    </citation>
    <scope>NUCLEOTIDE SEQUENCE</scope>
</reference>
<proteinExistence type="predicted"/>
<protein>
    <recommendedName>
        <fullName evidence="3">Fukutin</fullName>
    </recommendedName>
</protein>
<dbReference type="Proteomes" id="UP000663891">
    <property type="component" value="Unassembled WGS sequence"/>
</dbReference>
<accession>A0A813XIA4</accession>
<gene>
    <name evidence="1" type="ORF">VCS650_LOCUS7594</name>
</gene>
<dbReference type="EMBL" id="CAJNON010000049">
    <property type="protein sequence ID" value="CAF0868596.1"/>
    <property type="molecule type" value="Genomic_DNA"/>
</dbReference>
<dbReference type="OrthoDB" id="444255at2759"/>
<evidence type="ECO:0000313" key="1">
    <source>
        <dbReference type="EMBL" id="CAF0868596.1"/>
    </source>
</evidence>
<name>A0A813XIA4_9BILA</name>
<evidence type="ECO:0008006" key="3">
    <source>
        <dbReference type="Google" id="ProtNLM"/>
    </source>
</evidence>
<organism evidence="1 2">
    <name type="scientific">Adineta steineri</name>
    <dbReference type="NCBI Taxonomy" id="433720"/>
    <lineage>
        <taxon>Eukaryota</taxon>
        <taxon>Metazoa</taxon>
        <taxon>Spiralia</taxon>
        <taxon>Gnathifera</taxon>
        <taxon>Rotifera</taxon>
        <taxon>Eurotatoria</taxon>
        <taxon>Bdelloidea</taxon>
        <taxon>Adinetida</taxon>
        <taxon>Adinetidae</taxon>
        <taxon>Adineta</taxon>
    </lineage>
</organism>
<dbReference type="AlphaFoldDB" id="A0A813XIA4"/>
<comment type="caution">
    <text evidence="1">The sequence shown here is derived from an EMBL/GenBank/DDBJ whole genome shotgun (WGS) entry which is preliminary data.</text>
</comment>
<sequence length="415" mass="48703">MSPTIFFTNEYLSINTLRGGSGLLMQKNINDLKPDIVLENLIYKGFIVKCDVIQGARLSKNSNLSSSYYKQLPAYFEKSNSRMNELQCLGINFHDYKNNYETSTLPKNMYFNSAGIELISDDEWKQYYHTFFNDSLAKSMIEHRLKIGQIIEFDGRFGLNNSYTSDIMYECQEKTTNESHKQQVEKNLDNNNTTHRISLIYGMSFLKNTLMFYDTNIIQLLIRSDPPMDKFTKCLLDAQHVFVNLSLPWFLAFGTALMYYRSNNFISDDIDIGIFIDDFEKMNISHTEFISTVRRHGFKLRSVYGNMTHGQGWTLECPRSKLHFGIFIFYHGDPANNETFAWWTASYNGPCNTKRYHKCRWSFPDFRLDTFEMYGQQFQIASKQFLTVQYGPTWMTPRKYGYFESLTFLTNLIDE</sequence>